<feature type="transmembrane region" description="Helical" evidence="1">
    <location>
        <begin position="189"/>
        <end position="207"/>
    </location>
</feature>
<feature type="transmembrane region" description="Helical" evidence="1">
    <location>
        <begin position="219"/>
        <end position="244"/>
    </location>
</feature>
<proteinExistence type="predicted"/>
<dbReference type="Proteomes" id="UP000075880">
    <property type="component" value="Unassembled WGS sequence"/>
</dbReference>
<reference evidence="2" key="1">
    <citation type="submission" date="2024-04" db="UniProtKB">
        <authorList>
            <consortium name="EnsemblMetazoa"/>
        </authorList>
    </citation>
    <scope>IDENTIFICATION</scope>
    <source>
        <strain evidence="2">EBRO</strain>
    </source>
</reference>
<evidence type="ECO:0000256" key="1">
    <source>
        <dbReference type="SAM" id="Phobius"/>
    </source>
</evidence>
<protein>
    <submittedName>
        <fullName evidence="2">Uncharacterized protein</fullName>
    </submittedName>
</protein>
<keyword evidence="1" id="KW-1133">Transmembrane helix</keyword>
<keyword evidence="1" id="KW-0812">Transmembrane</keyword>
<keyword evidence="1" id="KW-0472">Membrane</keyword>
<feature type="transmembrane region" description="Helical" evidence="1">
    <location>
        <begin position="259"/>
        <end position="281"/>
    </location>
</feature>
<sequence>MEGILLALWNPLSGMGLGVMGRYSVRFLLDCFPESFFVASKIFERPLNSTERRLFSFRGFGGRVDGTIGLGGMAEVVGGVVVVVSLLSTFNKSAFSATSCPSIAVFVKYTVSVVDSGASSSVVDNSNGALDVIVENSSLSYDVLVLISSVSRSVTSFATVETSGIPVVGSSVSVTPDVVTSLTIVVDTTGSGVVLVIFGNTVVGIFSGANATNLLLGRFIAMVVVLMGSLSLSVTFVTFSILAFNELMIVSTVALSTNWSILITTSTGVEIAFFGVVATIFCDGVGVDVVDKVVTFVVVVAGTVSVGLPGGDDVNMSTGTFVTGIRYSVEPIEPSVTTGSFSCFVGTSVV</sequence>
<dbReference type="AlphaFoldDB" id="A0AAG5DA91"/>
<evidence type="ECO:0000313" key="3">
    <source>
        <dbReference type="Proteomes" id="UP000075880"/>
    </source>
</evidence>
<keyword evidence="3" id="KW-1185">Reference proteome</keyword>
<name>A0AAG5DA91_ANOAO</name>
<dbReference type="EnsemblMetazoa" id="ENSAATROPT008621">
    <property type="protein sequence ID" value="ENSAATROPP007769"/>
    <property type="gene ID" value="ENSAATROPG007030"/>
</dbReference>
<organism evidence="2 3">
    <name type="scientific">Anopheles atroparvus</name>
    <name type="common">European mosquito</name>
    <dbReference type="NCBI Taxonomy" id="41427"/>
    <lineage>
        <taxon>Eukaryota</taxon>
        <taxon>Metazoa</taxon>
        <taxon>Ecdysozoa</taxon>
        <taxon>Arthropoda</taxon>
        <taxon>Hexapoda</taxon>
        <taxon>Insecta</taxon>
        <taxon>Pterygota</taxon>
        <taxon>Neoptera</taxon>
        <taxon>Endopterygota</taxon>
        <taxon>Diptera</taxon>
        <taxon>Nematocera</taxon>
        <taxon>Culicoidea</taxon>
        <taxon>Culicidae</taxon>
        <taxon>Anophelinae</taxon>
        <taxon>Anopheles</taxon>
    </lineage>
</organism>
<evidence type="ECO:0000313" key="2">
    <source>
        <dbReference type="EnsemblMetazoa" id="ENSAATROPP007769"/>
    </source>
</evidence>
<accession>A0AAG5DA91</accession>
<feature type="transmembrane region" description="Helical" evidence="1">
    <location>
        <begin position="293"/>
        <end position="311"/>
    </location>
</feature>